<dbReference type="Gene3D" id="2.120.10.30">
    <property type="entry name" value="TolB, C-terminal domain"/>
    <property type="match status" value="1"/>
</dbReference>
<dbReference type="PANTHER" id="PTHR43056">
    <property type="entry name" value="PEPTIDASE S9 PROLYL OLIGOPEPTIDASE"/>
    <property type="match status" value="1"/>
</dbReference>
<dbReference type="EMBL" id="MDHN01000013">
    <property type="protein sequence ID" value="OFC71666.1"/>
    <property type="molecule type" value="Genomic_DNA"/>
</dbReference>
<dbReference type="SUPFAM" id="SSF82171">
    <property type="entry name" value="DPP6 N-terminal domain-like"/>
    <property type="match status" value="1"/>
</dbReference>
<dbReference type="GO" id="GO:0008236">
    <property type="term" value="F:serine-type peptidase activity"/>
    <property type="evidence" value="ECO:0007669"/>
    <property type="project" value="InterPro"/>
</dbReference>
<dbReference type="InterPro" id="IPR050585">
    <property type="entry name" value="Xaa-Pro_dipeptidyl-ppase/CocE"/>
</dbReference>
<dbReference type="SUPFAM" id="SSF53474">
    <property type="entry name" value="alpha/beta-Hydrolases"/>
    <property type="match status" value="1"/>
</dbReference>
<sequence length="654" mass="71545">MKSSSTDTVEYGGWSSPVTAESIVQGSRGLSTLAVDNGYVYWVESRPLEGGRSTIMRKKKGQSDTAAEELLAAPWNVRTRVHEYGGRSMLVSNGVVWFTHFNDQRIYRMVIGEAPVAITPEDKIRFGACELDATRDRLICIREDHRSVGEPQNTLVAVPANGMSEGEVLFEGPSFVSAPSLSLDGKSIAFIAWNHPNMPWDNTTLWSANFDTDGKLEGLTEHNPNTGESAIDPQWDVEGNLYVLSDRNNWWSLYQVSGTEFTLLSPQPEKSEIGGPAWQVGKHYYRIRQDGSILAQVVQGAIGQLYLLDRKSNTLHVLTPESAAIEDFVESDSALYVIQDPQTRPGELITLSDLSGDSPKVNIVTSSSDSALSPDWVPTIQEVSFPVGDNAKAYGTYFPPTNPDVNAPEGSAPPLIVMIHGGPTSKASPTYSVSKYFWTSRGFGILDLNYRGSTGYGREYRHALYGEWGVTDVEDAVAGAQWLADQGLADADKLIIRGGSAGGYTTLAALAFSDVFKAGASHYGVSDLEALAGDTHKFESRYLDQVIGPYPERKDLYIERSPIHHLDGFNVPLLLLQGLDDKVVPPNQSEMIFEALKDKGIPTAYVAFEGEGHGFRKSENIVTALNAELYFYSQVLGFKLAEPLPAIDIVGLEK</sequence>
<dbReference type="STRING" id="1656094.BFC18_07520"/>
<evidence type="ECO:0000313" key="3">
    <source>
        <dbReference type="Proteomes" id="UP000175691"/>
    </source>
</evidence>
<dbReference type="InterPro" id="IPR029058">
    <property type="entry name" value="AB_hydrolase_fold"/>
</dbReference>
<feature type="domain" description="Peptidase S9 prolyl oligopeptidase catalytic" evidence="1">
    <location>
        <begin position="431"/>
        <end position="637"/>
    </location>
</feature>
<evidence type="ECO:0000259" key="1">
    <source>
        <dbReference type="Pfam" id="PF00326"/>
    </source>
</evidence>
<organism evidence="2 3">
    <name type="scientific">Alteromonas confluentis</name>
    <dbReference type="NCBI Taxonomy" id="1656094"/>
    <lineage>
        <taxon>Bacteria</taxon>
        <taxon>Pseudomonadati</taxon>
        <taxon>Pseudomonadota</taxon>
        <taxon>Gammaproteobacteria</taxon>
        <taxon>Alteromonadales</taxon>
        <taxon>Alteromonadaceae</taxon>
        <taxon>Alteromonas/Salinimonas group</taxon>
        <taxon>Alteromonas</taxon>
    </lineage>
</organism>
<dbReference type="InterPro" id="IPR011042">
    <property type="entry name" value="6-blade_b-propeller_TolB-like"/>
</dbReference>
<gene>
    <name evidence="2" type="ORF">BFC18_07520</name>
</gene>
<protein>
    <submittedName>
        <fullName evidence="2">Peptidase S9</fullName>
    </submittedName>
</protein>
<evidence type="ECO:0000313" key="2">
    <source>
        <dbReference type="EMBL" id="OFC71666.1"/>
    </source>
</evidence>
<dbReference type="Gene3D" id="3.40.50.1820">
    <property type="entry name" value="alpha/beta hydrolase"/>
    <property type="match status" value="1"/>
</dbReference>
<accession>A0A1E7ZDS9</accession>
<comment type="caution">
    <text evidence="2">The sequence shown here is derived from an EMBL/GenBank/DDBJ whole genome shotgun (WGS) entry which is preliminary data.</text>
</comment>
<keyword evidence="3" id="KW-1185">Reference proteome</keyword>
<reference evidence="2 3" key="1">
    <citation type="submission" date="2016-08" db="EMBL/GenBank/DDBJ databases">
        <authorList>
            <person name="Seilhamer J.J."/>
        </authorList>
    </citation>
    <scope>NUCLEOTIDE SEQUENCE [LARGE SCALE GENOMIC DNA]</scope>
    <source>
        <strain evidence="2 3">KCTC 42603</strain>
    </source>
</reference>
<dbReference type="AlphaFoldDB" id="A0A1E7ZDS9"/>
<dbReference type="Proteomes" id="UP000175691">
    <property type="component" value="Unassembled WGS sequence"/>
</dbReference>
<dbReference type="InterPro" id="IPR001375">
    <property type="entry name" value="Peptidase_S9_cat"/>
</dbReference>
<proteinExistence type="predicted"/>
<dbReference type="Pfam" id="PF00326">
    <property type="entry name" value="Peptidase_S9"/>
    <property type="match status" value="1"/>
</dbReference>
<name>A0A1E7ZDS9_9ALTE</name>
<dbReference type="RefSeq" id="WP_070124601.1">
    <property type="nucleotide sequence ID" value="NZ_MDHN01000013.1"/>
</dbReference>
<dbReference type="PANTHER" id="PTHR43056:SF5">
    <property type="entry name" value="PEPTIDASE S9 PROLYL OLIGOPEPTIDASE CATALYTIC DOMAIN-CONTAINING PROTEIN"/>
    <property type="match status" value="1"/>
</dbReference>
<dbReference type="GO" id="GO:0006508">
    <property type="term" value="P:proteolysis"/>
    <property type="evidence" value="ECO:0007669"/>
    <property type="project" value="InterPro"/>
</dbReference>